<dbReference type="InterPro" id="IPR043129">
    <property type="entry name" value="ATPase_NBD"/>
</dbReference>
<dbReference type="GO" id="GO:0006096">
    <property type="term" value="P:glycolytic process"/>
    <property type="evidence" value="ECO:0007669"/>
    <property type="project" value="InterPro"/>
</dbReference>
<evidence type="ECO:0000256" key="5">
    <source>
        <dbReference type="ARBA" id="ARBA00022741"/>
    </source>
</evidence>
<evidence type="ECO:0000256" key="7">
    <source>
        <dbReference type="ARBA" id="ARBA00022840"/>
    </source>
</evidence>
<comment type="caution">
    <text evidence="9">The sequence shown here is derived from an EMBL/GenBank/DDBJ whole genome shotgun (WGS) entry which is preliminary data.</text>
</comment>
<keyword evidence="5" id="KW-0547">Nucleotide-binding</keyword>
<dbReference type="Pfam" id="PF00480">
    <property type="entry name" value="ROK"/>
    <property type="match status" value="1"/>
</dbReference>
<dbReference type="GO" id="GO:0004340">
    <property type="term" value="F:glucokinase activity"/>
    <property type="evidence" value="ECO:0007669"/>
    <property type="project" value="UniProtKB-EC"/>
</dbReference>
<dbReference type="GO" id="GO:0005737">
    <property type="term" value="C:cytoplasm"/>
    <property type="evidence" value="ECO:0007669"/>
    <property type="project" value="InterPro"/>
</dbReference>
<protein>
    <recommendedName>
        <fullName evidence="3">Glucokinase</fullName>
        <ecNumber evidence="2">2.7.1.2</ecNumber>
    </recommendedName>
    <alternativeName>
        <fullName evidence="8">Glucose kinase</fullName>
    </alternativeName>
</protein>
<dbReference type="Proteomes" id="UP000054874">
    <property type="component" value="Unassembled WGS sequence"/>
</dbReference>
<keyword evidence="7" id="KW-0067">ATP-binding</keyword>
<evidence type="ECO:0000256" key="3">
    <source>
        <dbReference type="ARBA" id="ARBA00014701"/>
    </source>
</evidence>
<dbReference type="RefSeq" id="WP_058353791.1">
    <property type="nucleotide sequence ID" value="NZ_CABMMD010000191.1"/>
</dbReference>
<dbReference type="InterPro" id="IPR049874">
    <property type="entry name" value="ROK_cs"/>
</dbReference>
<dbReference type="PANTHER" id="PTHR18964">
    <property type="entry name" value="ROK (REPRESSOR, ORF, KINASE) FAMILY"/>
    <property type="match status" value="1"/>
</dbReference>
<proteinExistence type="inferred from homology"/>
<organism evidence="9 10">
    <name type="scientific">Acetivibrio ethanolgignens</name>
    <dbReference type="NCBI Taxonomy" id="290052"/>
    <lineage>
        <taxon>Bacteria</taxon>
        <taxon>Bacillati</taxon>
        <taxon>Bacillota</taxon>
        <taxon>Clostridia</taxon>
        <taxon>Eubacteriales</taxon>
        <taxon>Oscillospiraceae</taxon>
        <taxon>Acetivibrio</taxon>
    </lineage>
</organism>
<evidence type="ECO:0000313" key="10">
    <source>
        <dbReference type="Proteomes" id="UP000054874"/>
    </source>
</evidence>
<comment type="similarity">
    <text evidence="1">Belongs to the ROK (NagC/XylR) family.</text>
</comment>
<keyword evidence="4" id="KW-0808">Transferase</keyword>
<evidence type="ECO:0000256" key="1">
    <source>
        <dbReference type="ARBA" id="ARBA00006479"/>
    </source>
</evidence>
<dbReference type="PANTHER" id="PTHR18964:SF149">
    <property type="entry name" value="BIFUNCTIONAL UDP-N-ACETYLGLUCOSAMINE 2-EPIMERASE_N-ACETYLMANNOSAMINE KINASE"/>
    <property type="match status" value="1"/>
</dbReference>
<dbReference type="InterPro" id="IPR004654">
    <property type="entry name" value="ROK_glcA"/>
</dbReference>
<evidence type="ECO:0000256" key="4">
    <source>
        <dbReference type="ARBA" id="ARBA00022679"/>
    </source>
</evidence>
<evidence type="ECO:0000256" key="6">
    <source>
        <dbReference type="ARBA" id="ARBA00022777"/>
    </source>
</evidence>
<keyword evidence="10" id="KW-1185">Reference proteome</keyword>
<dbReference type="EMBL" id="LNAM01000191">
    <property type="protein sequence ID" value="KSV57967.1"/>
    <property type="molecule type" value="Genomic_DNA"/>
</dbReference>
<sequence length="313" mass="32844">MDKICVGVDIGGTSVKIGFFTENGENLHKWEIATRKENGGVYILPDVANSILETLDDKDMDIDDVIGIGIGVPGPVVHDEVVVECVNLGWGRTDVVSIMRSLTGIDNIKAENDANVAALGEMWKGGGQGYNSLVLVTLGTGVGGGIISDGKILTGSNGAAGEIGHITVNFNESVACNCGKKGCLEQYASATGVVNETKKALAASNAESVLRGKEHLSAKAIFDAAKHGDAFASQMVENLCEILGKTLAHIAHVVDPQVFVIGGGVSKAGQMLTDRILAYYNDNVMLALKDRDFRLAKLGNDAGIYGSARLILE</sequence>
<dbReference type="InterPro" id="IPR000600">
    <property type="entry name" value="ROK"/>
</dbReference>
<accession>A0A0V8QBK0</accession>
<dbReference type="GO" id="GO:0005524">
    <property type="term" value="F:ATP binding"/>
    <property type="evidence" value="ECO:0007669"/>
    <property type="project" value="UniProtKB-KW"/>
</dbReference>
<dbReference type="STRING" id="290052.ASU35_14570"/>
<dbReference type="OrthoDB" id="9810372at2"/>
<keyword evidence="6 9" id="KW-0418">Kinase</keyword>
<gene>
    <name evidence="9" type="ORF">ASU35_14570</name>
</gene>
<evidence type="ECO:0000256" key="8">
    <source>
        <dbReference type="ARBA" id="ARBA00032386"/>
    </source>
</evidence>
<dbReference type="AlphaFoldDB" id="A0A0V8QBK0"/>
<reference evidence="9 10" key="1">
    <citation type="submission" date="2015-11" db="EMBL/GenBank/DDBJ databases">
        <title>Butyribacter intestini gen. nov., sp. nov., a butyric acid-producing bacterium of the family Lachnospiraceae isolated from the human faeces.</title>
        <authorList>
            <person name="Zou Y."/>
            <person name="Xue W."/>
            <person name="Luo G."/>
            <person name="Lv M."/>
        </authorList>
    </citation>
    <scope>NUCLEOTIDE SEQUENCE [LARGE SCALE GENOMIC DNA]</scope>
    <source>
        <strain evidence="9 10">ACET-33324</strain>
    </source>
</reference>
<evidence type="ECO:0000256" key="2">
    <source>
        <dbReference type="ARBA" id="ARBA00012323"/>
    </source>
</evidence>
<dbReference type="SUPFAM" id="SSF53067">
    <property type="entry name" value="Actin-like ATPase domain"/>
    <property type="match status" value="1"/>
</dbReference>
<dbReference type="Gene3D" id="3.30.420.40">
    <property type="match status" value="2"/>
</dbReference>
<name>A0A0V8QBK0_9FIRM</name>
<dbReference type="PROSITE" id="PS01125">
    <property type="entry name" value="ROK"/>
    <property type="match status" value="1"/>
</dbReference>
<dbReference type="EC" id="2.7.1.2" evidence="2"/>
<evidence type="ECO:0000313" key="9">
    <source>
        <dbReference type="EMBL" id="KSV57967.1"/>
    </source>
</evidence>
<dbReference type="NCBIfam" id="TIGR00744">
    <property type="entry name" value="ROK_glcA_fam"/>
    <property type="match status" value="1"/>
</dbReference>